<protein>
    <recommendedName>
        <fullName evidence="1">RNA-directed DNA polymerase</fullName>
        <ecNumber evidence="1">2.7.7.49</ecNumber>
    </recommendedName>
</protein>
<keyword evidence="3" id="KW-0540">Nuclease</keyword>
<dbReference type="InterPro" id="IPR001584">
    <property type="entry name" value="Integrase_cat-core"/>
</dbReference>
<keyword evidence="4" id="KW-0255">Endonuclease</keyword>
<dbReference type="PROSITE" id="PS50878">
    <property type="entry name" value="RT_POL"/>
    <property type="match status" value="1"/>
</dbReference>
<dbReference type="InterPro" id="IPR043128">
    <property type="entry name" value="Rev_trsase/Diguanyl_cyclase"/>
</dbReference>
<dbReference type="FunFam" id="1.10.340.70:FF:000003">
    <property type="entry name" value="Protein CBG25708"/>
    <property type="match status" value="1"/>
</dbReference>
<dbReference type="Gene3D" id="3.10.20.370">
    <property type="match status" value="1"/>
</dbReference>
<feature type="compositionally biased region" description="Polar residues" evidence="6">
    <location>
        <begin position="1190"/>
        <end position="1206"/>
    </location>
</feature>
<feature type="domain" description="Reverse transcriptase" evidence="7">
    <location>
        <begin position="401"/>
        <end position="578"/>
    </location>
</feature>
<dbReference type="InterPro" id="IPR043502">
    <property type="entry name" value="DNA/RNA_pol_sf"/>
</dbReference>
<dbReference type="RefSeq" id="XP_014261398.1">
    <property type="nucleotide sequence ID" value="XM_014405912.2"/>
</dbReference>
<dbReference type="OrthoDB" id="6618109at2759"/>
<dbReference type="GO" id="GO:0003964">
    <property type="term" value="F:RNA-directed DNA polymerase activity"/>
    <property type="evidence" value="ECO:0007669"/>
    <property type="project" value="UniProtKB-KW"/>
</dbReference>
<dbReference type="Pfam" id="PF00078">
    <property type="entry name" value="RVT_1"/>
    <property type="match status" value="1"/>
</dbReference>
<dbReference type="KEGG" id="clec:106673727"/>
<keyword evidence="10" id="KW-1185">Reference proteome</keyword>
<feature type="region of interest" description="Disordered" evidence="6">
    <location>
        <begin position="1189"/>
        <end position="1277"/>
    </location>
</feature>
<accession>A0A8I6S8M1</accession>
<dbReference type="InterPro" id="IPR041588">
    <property type="entry name" value="Integrase_H2C2"/>
</dbReference>
<evidence type="ECO:0000256" key="4">
    <source>
        <dbReference type="ARBA" id="ARBA00022759"/>
    </source>
</evidence>
<dbReference type="Pfam" id="PF17919">
    <property type="entry name" value="RT_RNaseH_2"/>
    <property type="match status" value="1"/>
</dbReference>
<dbReference type="Gene3D" id="3.10.10.10">
    <property type="entry name" value="HIV Type 1 Reverse Transcriptase, subunit A, domain 1"/>
    <property type="match status" value="1"/>
</dbReference>
<dbReference type="EC" id="2.7.7.49" evidence="1"/>
<reference evidence="9" key="1">
    <citation type="submission" date="2022-01" db="UniProtKB">
        <authorList>
            <consortium name="EnsemblMetazoa"/>
        </authorList>
    </citation>
    <scope>IDENTIFICATION</scope>
</reference>
<evidence type="ECO:0000256" key="2">
    <source>
        <dbReference type="ARBA" id="ARBA00022695"/>
    </source>
</evidence>
<evidence type="ECO:0000313" key="9">
    <source>
        <dbReference type="EnsemblMetazoa" id="XP_014261398.1"/>
    </source>
</evidence>
<keyword evidence="4" id="KW-0378">Hydrolase</keyword>
<sequence length="1277" mass="145263">MGDRAEEIYSSFSPPPSNYEEAIKRFEDYFLPRRNIIYERAKFLKQTQGSDSAEKFITNLHSLAKTCEWGTLNDDMILLVLIIGMNDTNISDKLQLDPALTLEKAITCLRQHEELIRQKQALQEPTISAINKNLSNKMYPKGQNNSTSKKKLENQRKCIRCGYDWHDRLTNCPAINAECNACKLIGHFSKMCKKRKNPANKHVCTVQQEIDSEGEDDVFISEVRTNNNQTTWTQILHVECNGLPLKPIMFKLDTAADVTMIPARLVRDIMSELPIKPPRSQVFSAKNKEQFKVLGTLTLKLRYKNSKITENAYISEEIDVPLLSRGGCQGLNLVKRIYAINTDTDWFQEYTSLFKGLGNLGGEYKIEIKNNAEPYAISAPRAIPISLKNQVKDALDDMLNKGVIVPVDHSTDWCAPMVVTIKKNGGVRICVDLSHLNKNVRRQFHPMPRIELQLAELSGAKYFSKLDANHGFWQLNLARDSQDYTTFITPFGRFKFQKLPFGITSAPEEFQKRMTRALEGAKNCLIHIDDVLVWGNTKEEHDKYLRRVLEKIKKAGITLNKGKTEFCKQKVEFLGFVLSQEGVAPDPNKVKAITEMEPPKDIKEVQRFMGMVTFLAKFIPKRSEIMAPITSLVSLNNAFVWGPSQQIAFERIKDLLTSSSCLTIFDPNKPTIVSCDSSTKGLGAVLLQEEAGVKKPVAYISRTLSTAEKNYANIEREALALTWASDRLKNFLLGKQYTIETDHKPLLQIFKTRNLDDLSPRLQRFRMRMMRYDYNITYTPGKNLFVADALSRKPIPSEDDNELEEEVDAYIHSVVLAGIPTTDENITRVANSQSLDPTCKLLIQYIKEEWPPISELAPEIKPFFTVRNEMSVVDGILLRGSRMIIPNELRHIMLEKLHAGHQGITKTRRRAQSSMWWPGIASDIETKIKSCPICIQHSTNHNEPLLPSKFPDYPWQVASLDLFKLDDKWYLVITDHYSRFFEVYQVGKMRAPDIIKICKTTFARYGIPQLVCSDSGTQFHGIQTSEFQIFAKDWGFSTSSSSPQFHQANGAAEAAVKIAKTLLKKNKDNLALALLTYRNTPLGNGFSPAEMLYGRKLRDNLPSIQHVGVKPPVNLAKAEERYRRQYKIHYDKRHGAKDLSQLQCGEFVWITDLKRHGKIVKVMNQRSYLVQTSMSIVRRNRFNLIPAPYLNQTPEQLTPPEENQQEGVKAKTSAPDPSTESSPLLPDPDHPVQNDTPAKQSTPTRSRLSGQMEDNGRFGGQMTTRSGRTITKPLRYQ</sequence>
<dbReference type="PANTHER" id="PTHR37984">
    <property type="entry name" value="PROTEIN CBG26694"/>
    <property type="match status" value="1"/>
</dbReference>
<dbReference type="CDD" id="cd01647">
    <property type="entry name" value="RT_LTR"/>
    <property type="match status" value="1"/>
</dbReference>
<keyword evidence="2" id="KW-0808">Transferase</keyword>
<dbReference type="AlphaFoldDB" id="A0A8I6S8M1"/>
<dbReference type="InterPro" id="IPR041577">
    <property type="entry name" value="RT_RNaseH_2"/>
</dbReference>
<dbReference type="GO" id="GO:0042575">
    <property type="term" value="C:DNA polymerase complex"/>
    <property type="evidence" value="ECO:0007669"/>
    <property type="project" value="UniProtKB-ARBA"/>
</dbReference>
<evidence type="ECO:0000256" key="6">
    <source>
        <dbReference type="SAM" id="MobiDB-lite"/>
    </source>
</evidence>
<proteinExistence type="predicted"/>
<dbReference type="InterPro" id="IPR050951">
    <property type="entry name" value="Retrovirus_Pol_polyprotein"/>
</dbReference>
<dbReference type="Pfam" id="PF17921">
    <property type="entry name" value="Integrase_H2C2"/>
    <property type="match status" value="1"/>
</dbReference>
<name>A0A8I6S8M1_CIMLE</name>
<dbReference type="GO" id="GO:0004519">
    <property type="term" value="F:endonuclease activity"/>
    <property type="evidence" value="ECO:0007669"/>
    <property type="project" value="UniProtKB-KW"/>
</dbReference>
<evidence type="ECO:0000259" key="8">
    <source>
        <dbReference type="PROSITE" id="PS50994"/>
    </source>
</evidence>
<keyword evidence="2" id="KW-0548">Nucleotidyltransferase</keyword>
<keyword evidence="5" id="KW-0695">RNA-directed DNA polymerase</keyword>
<dbReference type="Gene3D" id="1.10.340.70">
    <property type="match status" value="1"/>
</dbReference>
<dbReference type="SUPFAM" id="SSF53098">
    <property type="entry name" value="Ribonuclease H-like"/>
    <property type="match status" value="1"/>
</dbReference>
<dbReference type="InterPro" id="IPR012337">
    <property type="entry name" value="RNaseH-like_sf"/>
</dbReference>
<organism evidence="9 10">
    <name type="scientific">Cimex lectularius</name>
    <name type="common">Bed bug</name>
    <name type="synonym">Acanthia lectularia</name>
    <dbReference type="NCBI Taxonomy" id="79782"/>
    <lineage>
        <taxon>Eukaryota</taxon>
        <taxon>Metazoa</taxon>
        <taxon>Ecdysozoa</taxon>
        <taxon>Arthropoda</taxon>
        <taxon>Hexapoda</taxon>
        <taxon>Insecta</taxon>
        <taxon>Pterygota</taxon>
        <taxon>Neoptera</taxon>
        <taxon>Paraneoptera</taxon>
        <taxon>Hemiptera</taxon>
        <taxon>Heteroptera</taxon>
        <taxon>Panheteroptera</taxon>
        <taxon>Cimicomorpha</taxon>
        <taxon>Cimicidae</taxon>
        <taxon>Cimex</taxon>
    </lineage>
</organism>
<dbReference type="SUPFAM" id="SSF56672">
    <property type="entry name" value="DNA/RNA polymerases"/>
    <property type="match status" value="1"/>
</dbReference>
<feature type="domain" description="Integrase catalytic" evidence="8">
    <location>
        <begin position="950"/>
        <end position="1119"/>
    </location>
</feature>
<dbReference type="Proteomes" id="UP000494040">
    <property type="component" value="Unassembled WGS sequence"/>
</dbReference>
<dbReference type="FunFam" id="3.30.70.270:FF:000026">
    <property type="entry name" value="Transposon Ty3-G Gag-Pol polyprotein"/>
    <property type="match status" value="1"/>
</dbReference>
<dbReference type="CDD" id="cd09274">
    <property type="entry name" value="RNase_HI_RT_Ty3"/>
    <property type="match status" value="1"/>
</dbReference>
<evidence type="ECO:0000259" key="7">
    <source>
        <dbReference type="PROSITE" id="PS50878"/>
    </source>
</evidence>
<dbReference type="OMA" id="FNAVMKY"/>
<dbReference type="PANTHER" id="PTHR37984:SF9">
    <property type="entry name" value="INTEGRASE CATALYTIC DOMAIN-CONTAINING PROTEIN"/>
    <property type="match status" value="1"/>
</dbReference>
<dbReference type="EnsemblMetazoa" id="XM_014405912.2">
    <property type="protein sequence ID" value="XP_014261398.1"/>
    <property type="gene ID" value="LOC106673727"/>
</dbReference>
<feature type="compositionally biased region" description="Polar residues" evidence="6">
    <location>
        <begin position="1233"/>
        <end position="1249"/>
    </location>
</feature>
<dbReference type="Gene3D" id="3.30.70.270">
    <property type="match status" value="2"/>
</dbReference>
<dbReference type="PROSITE" id="PS50994">
    <property type="entry name" value="INTEGRASE"/>
    <property type="match status" value="1"/>
</dbReference>
<dbReference type="FunFam" id="3.10.20.370:FF:000001">
    <property type="entry name" value="Retrovirus-related Pol polyprotein from transposon 17.6-like protein"/>
    <property type="match status" value="1"/>
</dbReference>
<dbReference type="GO" id="GO:0003676">
    <property type="term" value="F:nucleic acid binding"/>
    <property type="evidence" value="ECO:0007669"/>
    <property type="project" value="InterPro"/>
</dbReference>
<dbReference type="Gene3D" id="3.30.420.10">
    <property type="entry name" value="Ribonuclease H-like superfamily/Ribonuclease H"/>
    <property type="match status" value="1"/>
</dbReference>
<dbReference type="InterPro" id="IPR000477">
    <property type="entry name" value="RT_dom"/>
</dbReference>
<evidence type="ECO:0000256" key="3">
    <source>
        <dbReference type="ARBA" id="ARBA00022722"/>
    </source>
</evidence>
<dbReference type="InterPro" id="IPR036397">
    <property type="entry name" value="RNaseH_sf"/>
</dbReference>
<dbReference type="FunFam" id="3.30.420.10:FF:000063">
    <property type="entry name" value="Retrovirus-related Pol polyprotein from transposon 297-like Protein"/>
    <property type="match status" value="1"/>
</dbReference>
<evidence type="ECO:0000256" key="5">
    <source>
        <dbReference type="ARBA" id="ARBA00022918"/>
    </source>
</evidence>
<evidence type="ECO:0000256" key="1">
    <source>
        <dbReference type="ARBA" id="ARBA00012493"/>
    </source>
</evidence>
<dbReference type="GO" id="GO:0015074">
    <property type="term" value="P:DNA integration"/>
    <property type="evidence" value="ECO:0007669"/>
    <property type="project" value="InterPro"/>
</dbReference>
<evidence type="ECO:0000313" key="10">
    <source>
        <dbReference type="Proteomes" id="UP000494040"/>
    </source>
</evidence>
<dbReference type="GeneID" id="106673727"/>